<comment type="caution">
    <text evidence="2">The sequence shown here is derived from an EMBL/GenBank/DDBJ whole genome shotgun (WGS) entry which is preliminary data.</text>
</comment>
<dbReference type="Proteomes" id="UP000784294">
    <property type="component" value="Unassembled WGS sequence"/>
</dbReference>
<gene>
    <name evidence="2" type="ORF">PXEA_LOCUS24131</name>
</gene>
<feature type="region of interest" description="Disordered" evidence="1">
    <location>
        <begin position="44"/>
        <end position="63"/>
    </location>
</feature>
<dbReference type="InterPro" id="IPR036465">
    <property type="entry name" value="vWFA_dom_sf"/>
</dbReference>
<organism evidence="2 3">
    <name type="scientific">Protopolystoma xenopodis</name>
    <dbReference type="NCBI Taxonomy" id="117903"/>
    <lineage>
        <taxon>Eukaryota</taxon>
        <taxon>Metazoa</taxon>
        <taxon>Spiralia</taxon>
        <taxon>Lophotrochozoa</taxon>
        <taxon>Platyhelminthes</taxon>
        <taxon>Monogenea</taxon>
        <taxon>Polyopisthocotylea</taxon>
        <taxon>Polystomatidea</taxon>
        <taxon>Polystomatidae</taxon>
        <taxon>Protopolystoma</taxon>
    </lineage>
</organism>
<accession>A0A448X8I4</accession>
<dbReference type="EMBL" id="CAAALY010114557">
    <property type="protein sequence ID" value="VEL30691.1"/>
    <property type="molecule type" value="Genomic_DNA"/>
</dbReference>
<reference evidence="2" key="1">
    <citation type="submission" date="2018-11" db="EMBL/GenBank/DDBJ databases">
        <authorList>
            <consortium name="Pathogen Informatics"/>
        </authorList>
    </citation>
    <scope>NUCLEOTIDE SEQUENCE</scope>
</reference>
<proteinExistence type="predicted"/>
<sequence>MVSNLQGEVCEDDLDKILTNIRRADVQLSLLGMHIPKHSLEMGDCTNHTASENPQLSYDEPSQKAKKTPALSCFKKLLLELDGDSYEFEDVVSALSKFELRAVAQRGWKISLEIGPSFKLPIVGFTQIKEALPPPMREYSVADLSHSIQFANSYQYPDEPEKRIDISDTVRGE</sequence>
<dbReference type="OrthoDB" id="30826at2759"/>
<name>A0A448X8I4_9PLAT</name>
<evidence type="ECO:0000313" key="2">
    <source>
        <dbReference type="EMBL" id="VEL30691.1"/>
    </source>
</evidence>
<dbReference type="Gene3D" id="3.40.50.410">
    <property type="entry name" value="von Willebrand factor, type A domain"/>
    <property type="match status" value="1"/>
</dbReference>
<evidence type="ECO:0000256" key="1">
    <source>
        <dbReference type="SAM" id="MobiDB-lite"/>
    </source>
</evidence>
<feature type="compositionally biased region" description="Polar residues" evidence="1">
    <location>
        <begin position="46"/>
        <end position="56"/>
    </location>
</feature>
<dbReference type="AlphaFoldDB" id="A0A448X8I4"/>
<keyword evidence="3" id="KW-1185">Reference proteome</keyword>
<evidence type="ECO:0000313" key="3">
    <source>
        <dbReference type="Proteomes" id="UP000784294"/>
    </source>
</evidence>
<protein>
    <submittedName>
        <fullName evidence="2">Uncharacterized protein</fullName>
    </submittedName>
</protein>